<dbReference type="EMBL" id="CP013065">
    <property type="protein sequence ID" value="ALM13280.1"/>
    <property type="molecule type" value="Genomic_DNA"/>
</dbReference>
<proteinExistence type="predicted"/>
<accession>A0A0S1SUC0</accession>
<organism evidence="1 2">
    <name type="scientific">Candidatus Peribacter riflensis</name>
    <dbReference type="NCBI Taxonomy" id="1735162"/>
    <lineage>
        <taxon>Bacteria</taxon>
        <taxon>Candidatus Peregrinibacteriota</taxon>
        <taxon>Candidatus Peribacteria</taxon>
        <taxon>Candidatus Peribacterales</taxon>
        <taxon>Candidatus Peribacteraceae</taxon>
        <taxon>Candidatus Peribacter</taxon>
    </lineage>
</organism>
<dbReference type="KEGG" id="prf:PeribacterA2_0599"/>
<reference evidence="2" key="1">
    <citation type="submission" date="2015-10" db="EMBL/GenBank/DDBJ databases">
        <title>Analysis of five complete genome sequences for members of the class Peribacteria in the recently recognized Peregrinibacteria bacterial phylum.</title>
        <authorList>
            <person name="Anantharaman K."/>
            <person name="Brown C.T."/>
            <person name="Burstein D."/>
            <person name="Castelle C.J."/>
            <person name="Probst A.J."/>
            <person name="Thomas B.C."/>
            <person name="Williams K.H."/>
            <person name="Banfield J.F."/>
        </authorList>
    </citation>
    <scope>NUCLEOTIDE SEQUENCE [LARGE SCALE GENOMIC DNA]</scope>
</reference>
<protein>
    <submittedName>
        <fullName evidence="1">Uncharacterized protein</fullName>
    </submittedName>
</protein>
<evidence type="ECO:0000313" key="1">
    <source>
        <dbReference type="EMBL" id="ALM13280.1"/>
    </source>
</evidence>
<reference evidence="1 2" key="2">
    <citation type="journal article" date="2016" name="PeerJ">
        <title>Analysis of five complete genome sequences for members of the class Peribacteria in the recently recognized Peregrinibacteria bacterial phylum.</title>
        <authorList>
            <person name="Anantharaman K."/>
            <person name="Brown C.T."/>
            <person name="Burstein D."/>
            <person name="Castelle C.J."/>
            <person name="Probst A.J."/>
            <person name="Thomas B.C."/>
            <person name="Williams K.H."/>
            <person name="Banfield J.F."/>
        </authorList>
    </citation>
    <scope>NUCLEOTIDE SEQUENCE [LARGE SCALE GENOMIC DNA]</scope>
    <source>
        <strain evidence="1">RIFOXYD1_FULL_PER-ii_59_16</strain>
    </source>
</reference>
<accession>A0A0S1SF49</accession>
<sequence length="517" mass="55132">MAFPIFVAVLSLSLLPTVRFSSSLTASVTDAQEVISLEGGAQVLPGEGSALDTSAGVPFLRNGQLLMHSEGIVQLRTAHGDVLGVAGAFHVVADETSATVSAITAPVLVSVAGRRALVTPGMQLRLQGPLTGPEAGFASWREVRVTDPLPEHFLRDQLLALKHFGPAHDVLPLAEAVPADEPVMAALNLPAAQERAKEEWRLQVLGALRLHIEQGNEAEARAMLSRPAFRMALTDPRSLSPLVVLAARAPDGAAGLRPLLLGFLFDRHDLWLLAALHPVFHTGAWSAGVPALAAEESALLAFGLPEADRASQGFSPVVTRWWAESVTAFIADQQQDPLPLIEPLLTALLPVVERSMEEGYPERAQTLARSLQSFAEPVASRLSATLTLALTKAQRLTEVQANLFASSATSASSVSSQGSSVPSQPVLTPINPEERVMIVTAALEQAGALFSLQTTIEPKEDGQAVTVRDILFASPKGDLSYMFDVDVPTLQVSSIVQEGKLLPYPMSLDAFLQWVRQ</sequence>
<evidence type="ECO:0000313" key="2">
    <source>
        <dbReference type="Proteomes" id="UP000069135"/>
    </source>
</evidence>
<accession>A0A0S1SIG5</accession>
<dbReference type="PATRIC" id="fig|1735161.3.peg.584"/>
<accession>A0A0S1SNJ1</accession>
<name>A0A0S1SNJ1_9BACT</name>
<gene>
    <name evidence="1" type="ORF">PeribacterD1_0599</name>
</gene>
<dbReference type="Proteomes" id="UP000069135">
    <property type="component" value="Chromosome"/>
</dbReference>
<dbReference type="AlphaFoldDB" id="A0A0S1SNJ1"/>